<keyword evidence="2 5" id="KW-0808">Transferase</keyword>
<evidence type="ECO:0000259" key="4">
    <source>
        <dbReference type="Pfam" id="PF18313"/>
    </source>
</evidence>
<dbReference type="GO" id="GO:0016746">
    <property type="term" value="F:acyltransferase activity"/>
    <property type="evidence" value="ECO:0007669"/>
    <property type="project" value="UniProtKB-KW"/>
</dbReference>
<dbReference type="InterPro" id="IPR040771">
    <property type="entry name" value="TLP1_add_C"/>
</dbReference>
<name>A0A1H2TLL0_9RHOB</name>
<protein>
    <submittedName>
        <fullName evidence="5">Acetyl-CoA C-acetyltransferase</fullName>
    </submittedName>
</protein>
<comment type="similarity">
    <text evidence="1">Belongs to the thiolase-like superfamily. Thiolase family.</text>
</comment>
<proteinExistence type="inferred from homology"/>
<dbReference type="PANTHER" id="PTHR18919:SF139">
    <property type="entry name" value="THIOLASE-LIKE PROTEIN TYPE 1 ADDITIONAL C-TERMINAL DOMAIN-CONTAINING PROTEIN"/>
    <property type="match status" value="1"/>
</dbReference>
<evidence type="ECO:0000313" key="5">
    <source>
        <dbReference type="EMBL" id="SDW44667.1"/>
    </source>
</evidence>
<evidence type="ECO:0000256" key="3">
    <source>
        <dbReference type="ARBA" id="ARBA00023315"/>
    </source>
</evidence>
<dbReference type="EMBL" id="FNMZ01000001">
    <property type="protein sequence ID" value="SDW44667.1"/>
    <property type="molecule type" value="Genomic_DNA"/>
</dbReference>
<dbReference type="RefSeq" id="WP_092680010.1">
    <property type="nucleotide sequence ID" value="NZ_FNMZ01000001.1"/>
</dbReference>
<sequence>MDAERIPVIVGVGQINDRPSDPDQGLDTLGLMEASLRRADEDAGGGWLADLDGISTVDQITYLGLTGIPEKLAAAFGASPARLETTDMPHGDSPVRLLNEAANRIGAGESRIVAVTGAEALRTAAQLARRAAEAGAPPPDLMRANPKRKLTDLRKEFGLIAPVDLYPLYENAGRAAEGLSLAQAQTENGRIWEGLATVARDNPHAWIRTGKTAEEIVTPSPDNRRISFPYNKLMVANSSVNQGAGFIVTSLAEARRRGLADEALVFVGHGAGAQEPYDPLARDRYDRSPSMIASLTATLEFNGMEAGELDLVELYSCFPCVPKMARRVLGWDVDRPMTVFGGLTFGGGPVANYMSHAVASMTEALRGTGRRGLLYANGGIVTTNHSIVLSGAPIPAAAFPKESDVQARADAARGPAPEMREDHLGPVTIETYAVHYDRQGAPRGGAVMGRAADGARTLAHVRPEDEALIAFLTDGAAEPVGTAGGVAQADGKRIFTRE</sequence>
<dbReference type="STRING" id="356660.SAMN05444336_1011034"/>
<feature type="domain" description="Thiolase-like protein type 1 additional C-terminal" evidence="4">
    <location>
        <begin position="413"/>
        <end position="488"/>
    </location>
</feature>
<dbReference type="Gene3D" id="2.40.50.840">
    <property type="match status" value="1"/>
</dbReference>
<dbReference type="Gene3D" id="3.40.47.10">
    <property type="match status" value="1"/>
</dbReference>
<accession>A0A1H2TLL0</accession>
<keyword evidence="3" id="KW-0012">Acyltransferase</keyword>
<evidence type="ECO:0000313" key="6">
    <source>
        <dbReference type="Proteomes" id="UP000199118"/>
    </source>
</evidence>
<dbReference type="Proteomes" id="UP000199118">
    <property type="component" value="Unassembled WGS sequence"/>
</dbReference>
<evidence type="ECO:0000256" key="1">
    <source>
        <dbReference type="ARBA" id="ARBA00010982"/>
    </source>
</evidence>
<dbReference type="PANTHER" id="PTHR18919">
    <property type="entry name" value="ACETYL-COA C-ACYLTRANSFERASE"/>
    <property type="match status" value="1"/>
</dbReference>
<dbReference type="InterPro" id="IPR016039">
    <property type="entry name" value="Thiolase-like"/>
</dbReference>
<reference evidence="5 6" key="1">
    <citation type="submission" date="2016-10" db="EMBL/GenBank/DDBJ databases">
        <authorList>
            <person name="de Groot N.N."/>
        </authorList>
    </citation>
    <scope>NUCLEOTIDE SEQUENCE [LARGE SCALE GENOMIC DNA]</scope>
    <source>
        <strain evidence="5 6">DSM 17890</strain>
    </source>
</reference>
<dbReference type="AlphaFoldDB" id="A0A1H2TLL0"/>
<keyword evidence="6" id="KW-1185">Reference proteome</keyword>
<dbReference type="SUPFAM" id="SSF53901">
    <property type="entry name" value="Thiolase-like"/>
    <property type="match status" value="1"/>
</dbReference>
<evidence type="ECO:0000256" key="2">
    <source>
        <dbReference type="ARBA" id="ARBA00022679"/>
    </source>
</evidence>
<gene>
    <name evidence="5" type="ORF">SAMN05444336_1011034</name>
</gene>
<dbReference type="Pfam" id="PF18313">
    <property type="entry name" value="TLP1_add_C"/>
    <property type="match status" value="1"/>
</dbReference>
<dbReference type="OrthoDB" id="4470569at2"/>
<organism evidence="5 6">
    <name type="scientific">Albimonas donghaensis</name>
    <dbReference type="NCBI Taxonomy" id="356660"/>
    <lineage>
        <taxon>Bacteria</taxon>
        <taxon>Pseudomonadati</taxon>
        <taxon>Pseudomonadota</taxon>
        <taxon>Alphaproteobacteria</taxon>
        <taxon>Rhodobacterales</taxon>
        <taxon>Paracoccaceae</taxon>
        <taxon>Albimonas</taxon>
    </lineage>
</organism>